<dbReference type="InterPro" id="IPR051099">
    <property type="entry name" value="AGR/TXD"/>
</dbReference>
<dbReference type="Gene3D" id="3.40.30.10">
    <property type="entry name" value="Glutaredoxin"/>
    <property type="match status" value="1"/>
</dbReference>
<dbReference type="PANTHER" id="PTHR15337:SF11">
    <property type="entry name" value="THIOREDOXIN DOMAIN-CONTAINING PROTEIN"/>
    <property type="match status" value="1"/>
</dbReference>
<sequence length="162" mass="18036">MFFNFANHMKYWLSALACTIITVLLITVFPVTDKAEHIAVPTPKPSAQINFIENSWNEALKQAAAQNKYIFVDAYATWCGPCKMLKATTFKNKKVAEFYNGNFINVAMDMEKGDGPQLAAKWGLRAYPTLLIFTPKGKPVYGSEGYIGADALIRFGVKALNK</sequence>
<dbReference type="Proteomes" id="UP000199072">
    <property type="component" value="Unassembled WGS sequence"/>
</dbReference>
<dbReference type="Pfam" id="PF13899">
    <property type="entry name" value="Thioredoxin_7"/>
    <property type="match status" value="1"/>
</dbReference>
<dbReference type="EMBL" id="FNAI01000004">
    <property type="protein sequence ID" value="SDE19179.1"/>
    <property type="molecule type" value="Genomic_DNA"/>
</dbReference>
<evidence type="ECO:0000313" key="4">
    <source>
        <dbReference type="Proteomes" id="UP000199072"/>
    </source>
</evidence>
<dbReference type="STRING" id="1391627.SAMN05216464_104285"/>
<evidence type="ECO:0000313" key="3">
    <source>
        <dbReference type="EMBL" id="SDE19179.1"/>
    </source>
</evidence>
<name>A0A1G7AWG5_9SPHI</name>
<dbReference type="InterPro" id="IPR036249">
    <property type="entry name" value="Thioredoxin-like_sf"/>
</dbReference>
<keyword evidence="4" id="KW-1185">Reference proteome</keyword>
<protein>
    <submittedName>
        <fullName evidence="3">Thioredoxin-like</fullName>
    </submittedName>
</protein>
<organism evidence="3 4">
    <name type="scientific">Mucilaginibacter pineti</name>
    <dbReference type="NCBI Taxonomy" id="1391627"/>
    <lineage>
        <taxon>Bacteria</taxon>
        <taxon>Pseudomonadati</taxon>
        <taxon>Bacteroidota</taxon>
        <taxon>Sphingobacteriia</taxon>
        <taxon>Sphingobacteriales</taxon>
        <taxon>Sphingobacteriaceae</taxon>
        <taxon>Mucilaginibacter</taxon>
    </lineage>
</organism>
<dbReference type="PROSITE" id="PS51352">
    <property type="entry name" value="THIOREDOXIN_2"/>
    <property type="match status" value="1"/>
</dbReference>
<feature type="domain" description="Thioredoxin" evidence="2">
    <location>
        <begin position="29"/>
        <end position="162"/>
    </location>
</feature>
<evidence type="ECO:0000259" key="2">
    <source>
        <dbReference type="PROSITE" id="PS51352"/>
    </source>
</evidence>
<accession>A0A1G7AWG5</accession>
<keyword evidence="1" id="KW-0732">Signal</keyword>
<gene>
    <name evidence="3" type="ORF">SAMN05216464_104285</name>
</gene>
<dbReference type="PRINTS" id="PR00421">
    <property type="entry name" value="THIOREDOXIN"/>
</dbReference>
<reference evidence="3 4" key="1">
    <citation type="submission" date="2016-10" db="EMBL/GenBank/DDBJ databases">
        <authorList>
            <person name="de Groot N.N."/>
        </authorList>
    </citation>
    <scope>NUCLEOTIDE SEQUENCE [LARGE SCALE GENOMIC DNA]</scope>
    <source>
        <strain evidence="3 4">47C3B</strain>
    </source>
</reference>
<dbReference type="SUPFAM" id="SSF52833">
    <property type="entry name" value="Thioredoxin-like"/>
    <property type="match status" value="1"/>
</dbReference>
<dbReference type="PANTHER" id="PTHR15337">
    <property type="entry name" value="ANTERIOR GRADIENT PROTEIN-RELATED"/>
    <property type="match status" value="1"/>
</dbReference>
<proteinExistence type="predicted"/>
<dbReference type="AlphaFoldDB" id="A0A1G7AWG5"/>
<evidence type="ECO:0000256" key="1">
    <source>
        <dbReference type="ARBA" id="ARBA00022729"/>
    </source>
</evidence>
<dbReference type="InterPro" id="IPR013766">
    <property type="entry name" value="Thioredoxin_domain"/>
</dbReference>